<evidence type="ECO:0000256" key="1">
    <source>
        <dbReference type="SAM" id="MobiDB-lite"/>
    </source>
</evidence>
<feature type="transmembrane region" description="Helical" evidence="2">
    <location>
        <begin position="326"/>
        <end position="347"/>
    </location>
</feature>
<dbReference type="EMBL" id="JAQQWI010000006">
    <property type="protein sequence ID" value="KAK8033841.1"/>
    <property type="molecule type" value="Genomic_DNA"/>
</dbReference>
<organism evidence="3 4">
    <name type="scientific">Apiospora marii</name>
    <dbReference type="NCBI Taxonomy" id="335849"/>
    <lineage>
        <taxon>Eukaryota</taxon>
        <taxon>Fungi</taxon>
        <taxon>Dikarya</taxon>
        <taxon>Ascomycota</taxon>
        <taxon>Pezizomycotina</taxon>
        <taxon>Sordariomycetes</taxon>
        <taxon>Xylariomycetidae</taxon>
        <taxon>Amphisphaeriales</taxon>
        <taxon>Apiosporaceae</taxon>
        <taxon>Apiospora</taxon>
    </lineage>
</organism>
<feature type="transmembrane region" description="Helical" evidence="2">
    <location>
        <begin position="195"/>
        <end position="214"/>
    </location>
</feature>
<gene>
    <name evidence="3" type="ORF">PG991_003239</name>
</gene>
<feature type="transmembrane region" description="Helical" evidence="2">
    <location>
        <begin position="298"/>
        <end position="320"/>
    </location>
</feature>
<comment type="caution">
    <text evidence="3">The sequence shown here is derived from an EMBL/GenBank/DDBJ whole genome shotgun (WGS) entry which is preliminary data.</text>
</comment>
<feature type="region of interest" description="Disordered" evidence="1">
    <location>
        <begin position="402"/>
        <end position="469"/>
    </location>
</feature>
<evidence type="ECO:0000313" key="3">
    <source>
        <dbReference type="EMBL" id="KAK8033841.1"/>
    </source>
</evidence>
<name>A0ABR1SHP9_9PEZI</name>
<proteinExistence type="predicted"/>
<sequence length="469" mass="52850">MIVPSQEYLNSVPWGLFGSGADGTRTAWDADNRTSHDLTREWVNPSVVVGTVLMLCGSDVIRAALAQASGTAYTPVCFSFGWVTYAFGTLVDVFGDGRLLPKPDYPAKVFALTSKYVRENRNWVVGRIVRDHQTWVHKKEPLLDNKIRITIYDVKPQKRPYHFRYTRLHIFGALTVLVQLVIAAIPTILTQGEEWGILFVTATGTVLAILTGRLPQWKAEKLPNGFNSSETYALTAGNGSRDIIIIQGMGHCMKLEEFAAHESPAFGTPWLKFRRFTANERQNSHPKMAQEIWGMPKGFFITTCSTLFLAACWLMVFITIPGLEGHTWALILVGGLGLLHNTVVAGLRRKPKERNLPLVFLDSILTRKVMDGLMDLEVSYPGCGAPLVREFIPGEMSADERQWWETEPARRSRTRYDQKRYQERKKRRWPRSMQVLDHQPVPPDQPQAEALDSTGQQQPGPRASDNSNT</sequence>
<feature type="transmembrane region" description="Helical" evidence="2">
    <location>
        <begin position="168"/>
        <end position="189"/>
    </location>
</feature>
<keyword evidence="2" id="KW-0472">Membrane</keyword>
<protein>
    <submittedName>
        <fullName evidence="3">Uncharacterized protein</fullName>
    </submittedName>
</protein>
<accession>A0ABR1SHP9</accession>
<feature type="compositionally biased region" description="Polar residues" evidence="1">
    <location>
        <begin position="453"/>
        <end position="469"/>
    </location>
</feature>
<evidence type="ECO:0000313" key="4">
    <source>
        <dbReference type="Proteomes" id="UP001396898"/>
    </source>
</evidence>
<evidence type="ECO:0000256" key="2">
    <source>
        <dbReference type="SAM" id="Phobius"/>
    </source>
</evidence>
<keyword evidence="4" id="KW-1185">Reference proteome</keyword>
<keyword evidence="2" id="KW-1133">Transmembrane helix</keyword>
<feature type="compositionally biased region" description="Basic and acidic residues" evidence="1">
    <location>
        <begin position="402"/>
        <end position="421"/>
    </location>
</feature>
<reference evidence="3 4" key="1">
    <citation type="submission" date="2023-01" db="EMBL/GenBank/DDBJ databases">
        <title>Analysis of 21 Apiospora genomes using comparative genomics revels a genus with tremendous synthesis potential of carbohydrate active enzymes and secondary metabolites.</title>
        <authorList>
            <person name="Sorensen T."/>
        </authorList>
    </citation>
    <scope>NUCLEOTIDE SEQUENCE [LARGE SCALE GENOMIC DNA]</scope>
    <source>
        <strain evidence="3 4">CBS 20057</strain>
    </source>
</reference>
<dbReference type="Proteomes" id="UP001396898">
    <property type="component" value="Unassembled WGS sequence"/>
</dbReference>
<keyword evidence="2" id="KW-0812">Transmembrane</keyword>